<dbReference type="Gene3D" id="6.10.340.10">
    <property type="match status" value="1"/>
</dbReference>
<evidence type="ECO:0000259" key="15">
    <source>
        <dbReference type="PROSITE" id="PS50109"/>
    </source>
</evidence>
<dbReference type="Pfam" id="PF02518">
    <property type="entry name" value="HATPase_c"/>
    <property type="match status" value="1"/>
</dbReference>
<dbReference type="Pfam" id="PF00512">
    <property type="entry name" value="HisKA"/>
    <property type="match status" value="1"/>
</dbReference>
<evidence type="ECO:0000256" key="1">
    <source>
        <dbReference type="ARBA" id="ARBA00000085"/>
    </source>
</evidence>
<keyword evidence="13" id="KW-0175">Coiled coil</keyword>
<keyword evidence="4" id="KW-1003">Cell membrane</keyword>
<feature type="domain" description="Response regulatory" evidence="16">
    <location>
        <begin position="837"/>
        <end position="955"/>
    </location>
</feature>
<dbReference type="Pfam" id="PF00672">
    <property type="entry name" value="HAMP"/>
    <property type="match status" value="1"/>
</dbReference>
<dbReference type="InterPro" id="IPR036097">
    <property type="entry name" value="HisK_dim/P_sf"/>
</dbReference>
<comment type="subcellular location">
    <subcellularLocation>
        <location evidence="2">Cell membrane</location>
        <topology evidence="2">Multi-pass membrane protein</topology>
    </subcellularLocation>
</comment>
<dbReference type="EMBL" id="JAAFGS010000002">
    <property type="protein sequence ID" value="NGZ74901.1"/>
    <property type="molecule type" value="Genomic_DNA"/>
</dbReference>
<dbReference type="Gene3D" id="1.10.287.130">
    <property type="match status" value="1"/>
</dbReference>
<protein>
    <recommendedName>
        <fullName evidence="3">histidine kinase</fullName>
        <ecNumber evidence="3">2.7.13.3</ecNumber>
    </recommendedName>
</protein>
<dbReference type="CDD" id="cd00082">
    <property type="entry name" value="HisKA"/>
    <property type="match status" value="1"/>
</dbReference>
<dbReference type="PRINTS" id="PR00344">
    <property type="entry name" value="BCTRLSENSOR"/>
</dbReference>
<evidence type="ECO:0000256" key="12">
    <source>
        <dbReference type="PROSITE-ProRule" id="PRU00169"/>
    </source>
</evidence>
<dbReference type="InterPro" id="IPR011006">
    <property type="entry name" value="CheY-like_superfamily"/>
</dbReference>
<evidence type="ECO:0000256" key="13">
    <source>
        <dbReference type="SAM" id="Coils"/>
    </source>
</evidence>
<feature type="domain" description="HAMP" evidence="17">
    <location>
        <begin position="212"/>
        <end position="265"/>
    </location>
</feature>
<dbReference type="CDD" id="cd16922">
    <property type="entry name" value="HATPase_EvgS-ArcB-TorS-like"/>
    <property type="match status" value="1"/>
</dbReference>
<dbReference type="Pfam" id="PF13185">
    <property type="entry name" value="GAF_2"/>
    <property type="match status" value="1"/>
</dbReference>
<keyword evidence="8" id="KW-0418">Kinase</keyword>
<feature type="region of interest" description="Disordered" evidence="14">
    <location>
        <begin position="767"/>
        <end position="791"/>
    </location>
</feature>
<keyword evidence="7" id="KW-0547">Nucleotide-binding</keyword>
<evidence type="ECO:0000256" key="4">
    <source>
        <dbReference type="ARBA" id="ARBA00022475"/>
    </source>
</evidence>
<gene>
    <name evidence="18" type="ORF">GYN08_06180</name>
</gene>
<feature type="coiled-coil region" evidence="13">
    <location>
        <begin position="407"/>
        <end position="499"/>
    </location>
</feature>
<dbReference type="EC" id="2.7.13.3" evidence="3"/>
<evidence type="ECO:0000256" key="3">
    <source>
        <dbReference type="ARBA" id="ARBA00012438"/>
    </source>
</evidence>
<keyword evidence="11" id="KW-0472">Membrane</keyword>
<evidence type="ECO:0000259" key="16">
    <source>
        <dbReference type="PROSITE" id="PS50110"/>
    </source>
</evidence>
<dbReference type="RefSeq" id="WP_166273233.1">
    <property type="nucleotide sequence ID" value="NZ_JAAFGS010000002.1"/>
</dbReference>
<keyword evidence="9" id="KW-0067">ATP-binding</keyword>
<sequence length="963" mass="106391">MPKIRRFNIRAKILAGYLFILACLGLSLLAVSGQVRSLQEANAFISNHDIAVHDELSELQKNLLDMETGQRGYLLTGDRNYLEPYNNGRNRWETSYGKLYELVGDNPAQQESLRLIRANVEDWISEMGDRTIQLKSEGEDEAVLSFFAGEAGKREMDQLRVQFDTFREQEQALTESRVASLKAESDRTIYAMIGLWALVGIVSIAAALAIAGNISKTISRVTDAIRSITAGGDLRKRINVRSNDEVGDLGESTNALLAKIEAEDQHKERLIRLAELLQEQSSSSIAKLAEAFMSRVSESTGIPVGVFYSADSSRHTLLKTAAIAEDAEHAMRTGNVEIPFGEGLIGRCAVEGKTIHLRDVPSDYVKISSAVGAADSAEVLLVPACYGGAVKAVIEWASAKPFTRDEIERLERKAELLGSTLESVEARQEIERLYRESQTLNEELQVQSEELQVQSEELQVQSQELMTQRDELESINEQLSSQKHEAETAAREIEKYAQQLQISSKYKSEFLANMSHELRTPLNSMLVLSQILAENEGRTLTAKEQEYASSIYASGKDLLSLINDILDLSKVEAGKMDIDLGLVDLAKVAADMNRYFEELAVRKGLDFRIEIEDNVPGLIFTDELRLQQILRNLLSNAFKFTEHGEVVLRIGRVPGKRMSPEGAAYDQLAFSVSDTGIGITEENRQLIFEAFQQADGTIARKYGGTGLGLSISTQLAALLGGEITLESRYGAGSTFCLYLPCIKDDEELADLFIPLSVRRSLAGKTEWTDALPPDKPESDTNGKFTPGNDRERLLSGRADAVRIVPDSEGGETGGPYNGGTPFPKTTGRTEMPFEGMRMMIVDDDIRNVYALTSMLENHGVDNITVALTGLDALDKLHAEGPFDMIFMDIMMPELDGLETMRRIRLVPGLAHIPILALTAKAMKEDREKCLNAGASDYLSKPLDMELVVERIKALLNASRVIAD</sequence>
<dbReference type="PANTHER" id="PTHR45339">
    <property type="entry name" value="HYBRID SIGNAL TRANSDUCTION HISTIDINE KINASE J"/>
    <property type="match status" value="1"/>
</dbReference>
<dbReference type="Pfam" id="PF05227">
    <property type="entry name" value="CHASE3"/>
    <property type="match status" value="1"/>
</dbReference>
<dbReference type="CDD" id="cd06225">
    <property type="entry name" value="HAMP"/>
    <property type="match status" value="1"/>
</dbReference>
<evidence type="ECO:0000256" key="9">
    <source>
        <dbReference type="ARBA" id="ARBA00022840"/>
    </source>
</evidence>
<dbReference type="SMART" id="SM00387">
    <property type="entry name" value="HATPase_c"/>
    <property type="match status" value="1"/>
</dbReference>
<dbReference type="SMART" id="SM00388">
    <property type="entry name" value="HisKA"/>
    <property type="match status" value="1"/>
</dbReference>
<comment type="catalytic activity">
    <reaction evidence="1">
        <text>ATP + protein L-histidine = ADP + protein N-phospho-L-histidine.</text>
        <dbReference type="EC" id="2.7.13.3"/>
    </reaction>
</comment>
<evidence type="ECO:0000256" key="11">
    <source>
        <dbReference type="ARBA" id="ARBA00023136"/>
    </source>
</evidence>
<keyword evidence="10" id="KW-0902">Two-component regulatory system</keyword>
<evidence type="ECO:0000256" key="8">
    <source>
        <dbReference type="ARBA" id="ARBA00022777"/>
    </source>
</evidence>
<dbReference type="CDD" id="cd19410">
    <property type="entry name" value="HK9-like_sensor"/>
    <property type="match status" value="1"/>
</dbReference>
<keyword evidence="6" id="KW-0808">Transferase</keyword>
<dbReference type="PROSITE" id="PS50110">
    <property type="entry name" value="RESPONSE_REGULATORY"/>
    <property type="match status" value="1"/>
</dbReference>
<dbReference type="InterPro" id="IPR005467">
    <property type="entry name" value="His_kinase_dom"/>
</dbReference>
<dbReference type="SUPFAM" id="SSF55781">
    <property type="entry name" value="GAF domain-like"/>
    <property type="match status" value="1"/>
</dbReference>
<dbReference type="InterPro" id="IPR003594">
    <property type="entry name" value="HATPase_dom"/>
</dbReference>
<name>A0ABX0F1Q2_9BACL</name>
<dbReference type="Gene3D" id="3.40.50.2300">
    <property type="match status" value="1"/>
</dbReference>
<evidence type="ECO:0000256" key="6">
    <source>
        <dbReference type="ARBA" id="ARBA00022679"/>
    </source>
</evidence>
<dbReference type="SMART" id="SM00448">
    <property type="entry name" value="REC"/>
    <property type="match status" value="1"/>
</dbReference>
<evidence type="ECO:0000256" key="5">
    <source>
        <dbReference type="ARBA" id="ARBA00022553"/>
    </source>
</evidence>
<dbReference type="InterPro" id="IPR001789">
    <property type="entry name" value="Sig_transdc_resp-reg_receiver"/>
</dbReference>
<dbReference type="PROSITE" id="PS51257">
    <property type="entry name" value="PROKAR_LIPOPROTEIN"/>
    <property type="match status" value="1"/>
</dbReference>
<dbReference type="PROSITE" id="PS50885">
    <property type="entry name" value="HAMP"/>
    <property type="match status" value="1"/>
</dbReference>
<dbReference type="Pfam" id="PF00072">
    <property type="entry name" value="Response_reg"/>
    <property type="match status" value="1"/>
</dbReference>
<evidence type="ECO:0000256" key="14">
    <source>
        <dbReference type="SAM" id="MobiDB-lite"/>
    </source>
</evidence>
<dbReference type="SMART" id="SM00304">
    <property type="entry name" value="HAMP"/>
    <property type="match status" value="1"/>
</dbReference>
<feature type="region of interest" description="Disordered" evidence="14">
    <location>
        <begin position="805"/>
        <end position="826"/>
    </location>
</feature>
<dbReference type="InterPro" id="IPR029016">
    <property type="entry name" value="GAF-like_dom_sf"/>
</dbReference>
<dbReference type="SUPFAM" id="SSF55874">
    <property type="entry name" value="ATPase domain of HSP90 chaperone/DNA topoisomerase II/histidine kinase"/>
    <property type="match status" value="1"/>
</dbReference>
<dbReference type="InterPro" id="IPR003661">
    <property type="entry name" value="HisK_dim/P_dom"/>
</dbReference>
<feature type="domain" description="Histidine kinase" evidence="15">
    <location>
        <begin position="513"/>
        <end position="743"/>
    </location>
</feature>
<dbReference type="CDD" id="cd17546">
    <property type="entry name" value="REC_hyHK_CKI1_RcsC-like"/>
    <property type="match status" value="1"/>
</dbReference>
<dbReference type="InterPro" id="IPR004358">
    <property type="entry name" value="Sig_transdc_His_kin-like_C"/>
</dbReference>
<feature type="modified residue" description="4-aspartylphosphate" evidence="12">
    <location>
        <position position="888"/>
    </location>
</feature>
<evidence type="ECO:0000256" key="10">
    <source>
        <dbReference type="ARBA" id="ARBA00023012"/>
    </source>
</evidence>
<dbReference type="InterPro" id="IPR003018">
    <property type="entry name" value="GAF"/>
</dbReference>
<dbReference type="Gene3D" id="3.30.565.10">
    <property type="entry name" value="Histidine kinase-like ATPase, C-terminal domain"/>
    <property type="match status" value="1"/>
</dbReference>
<dbReference type="SUPFAM" id="SSF47384">
    <property type="entry name" value="Homodimeric domain of signal transducing histidine kinase"/>
    <property type="match status" value="1"/>
</dbReference>
<dbReference type="PANTHER" id="PTHR45339:SF1">
    <property type="entry name" value="HYBRID SIGNAL TRANSDUCTION HISTIDINE KINASE J"/>
    <property type="match status" value="1"/>
</dbReference>
<reference evidence="18 19" key="1">
    <citation type="submission" date="2020-01" db="EMBL/GenBank/DDBJ databases">
        <title>Polyphasic characterisation and genomic insights into a novel alkali tolerant bacterium VR-M41.</title>
        <authorList>
            <person name="Vemuluri V.R."/>
        </authorList>
    </citation>
    <scope>NUCLEOTIDE SEQUENCE [LARGE SCALE GENOMIC DNA]</scope>
    <source>
        <strain evidence="18 19">VR-M41</strain>
    </source>
</reference>
<dbReference type="InterPro" id="IPR036890">
    <property type="entry name" value="HATPase_C_sf"/>
</dbReference>
<organism evidence="18 19">
    <name type="scientific">Saccharibacillus alkalitolerans</name>
    <dbReference type="NCBI Taxonomy" id="2705290"/>
    <lineage>
        <taxon>Bacteria</taxon>
        <taxon>Bacillati</taxon>
        <taxon>Bacillota</taxon>
        <taxon>Bacilli</taxon>
        <taxon>Bacillales</taxon>
        <taxon>Paenibacillaceae</taxon>
        <taxon>Saccharibacillus</taxon>
    </lineage>
</organism>
<evidence type="ECO:0000256" key="2">
    <source>
        <dbReference type="ARBA" id="ARBA00004651"/>
    </source>
</evidence>
<dbReference type="PROSITE" id="PS50109">
    <property type="entry name" value="HIS_KIN"/>
    <property type="match status" value="1"/>
</dbReference>
<accession>A0ABX0F1Q2</accession>
<dbReference type="Gene3D" id="3.30.450.40">
    <property type="match status" value="1"/>
</dbReference>
<keyword evidence="5 12" id="KW-0597">Phosphoprotein</keyword>
<dbReference type="InterPro" id="IPR007891">
    <property type="entry name" value="CHASE3"/>
</dbReference>
<evidence type="ECO:0000313" key="19">
    <source>
        <dbReference type="Proteomes" id="UP000800303"/>
    </source>
</evidence>
<comment type="caution">
    <text evidence="18">The sequence shown here is derived from an EMBL/GenBank/DDBJ whole genome shotgun (WGS) entry which is preliminary data.</text>
</comment>
<dbReference type="SUPFAM" id="SSF52172">
    <property type="entry name" value="CheY-like"/>
    <property type="match status" value="1"/>
</dbReference>
<evidence type="ECO:0000256" key="7">
    <source>
        <dbReference type="ARBA" id="ARBA00022741"/>
    </source>
</evidence>
<evidence type="ECO:0000313" key="18">
    <source>
        <dbReference type="EMBL" id="NGZ74901.1"/>
    </source>
</evidence>
<evidence type="ECO:0000259" key="17">
    <source>
        <dbReference type="PROSITE" id="PS50885"/>
    </source>
</evidence>
<keyword evidence="19" id="KW-1185">Reference proteome</keyword>
<dbReference type="Proteomes" id="UP000800303">
    <property type="component" value="Unassembled WGS sequence"/>
</dbReference>
<dbReference type="InterPro" id="IPR003660">
    <property type="entry name" value="HAMP_dom"/>
</dbReference>
<proteinExistence type="predicted"/>